<dbReference type="Gene3D" id="3.20.20.480">
    <property type="entry name" value="Trimethylamine methyltransferase-like"/>
    <property type="match status" value="1"/>
</dbReference>
<evidence type="ECO:0000256" key="2">
    <source>
        <dbReference type="ARBA" id="ARBA00022603"/>
    </source>
</evidence>
<name>A0A662DC44_UNCAE</name>
<comment type="caution">
    <text evidence="5">The sequence shown here is derived from an EMBL/GenBank/DDBJ whole genome shotgun (WGS) entry which is preliminary data.</text>
</comment>
<gene>
    <name evidence="5" type="ORF">DRI96_03075</name>
</gene>
<evidence type="ECO:0000256" key="4">
    <source>
        <dbReference type="PIRNR" id="PIRNR037567"/>
    </source>
</evidence>
<dbReference type="EMBL" id="QMQB01000093">
    <property type="protein sequence ID" value="RLE13374.1"/>
    <property type="molecule type" value="Genomic_DNA"/>
</dbReference>
<dbReference type="InterPro" id="IPR038601">
    <property type="entry name" value="MttB-like_sf"/>
</dbReference>
<evidence type="ECO:0000256" key="3">
    <source>
        <dbReference type="ARBA" id="ARBA00022679"/>
    </source>
</evidence>
<dbReference type="AlphaFoldDB" id="A0A662DC44"/>
<dbReference type="GO" id="GO:0008168">
    <property type="term" value="F:methyltransferase activity"/>
    <property type="evidence" value="ECO:0007669"/>
    <property type="project" value="UniProtKB-KW"/>
</dbReference>
<comment type="similarity">
    <text evidence="1 4">Belongs to the trimethylamine methyltransferase family.</text>
</comment>
<dbReference type="InterPro" id="IPR010426">
    <property type="entry name" value="MTTB_MeTrfase"/>
</dbReference>
<evidence type="ECO:0000256" key="1">
    <source>
        <dbReference type="ARBA" id="ARBA00007137"/>
    </source>
</evidence>
<keyword evidence="3 4" id="KW-0808">Transferase</keyword>
<keyword evidence="2" id="KW-0489">Methyltransferase</keyword>
<dbReference type="Proteomes" id="UP000267654">
    <property type="component" value="Unassembled WGS sequence"/>
</dbReference>
<dbReference type="EC" id="2.1.1.-" evidence="4"/>
<dbReference type="PIRSF" id="PIRSF037567">
    <property type="entry name" value="MTTB_MeTrfase"/>
    <property type="match status" value="1"/>
</dbReference>
<sequence length="486" mass="54290">MIIPDLKGGQYKILDEDQLEEVHFATLQVLEEVGVRVEHQKALEIFKENGCWVDFDKKLVKIPECVLKKALSFAPSRFTLYGKTPEYNINVNTKNVYTIGGSSALWVLDLEGERKPATLKDLAQLTRLQDALENLHIMHGIVNPQDIPQPGFCRRLFATVMQNTHRNYYSQAEDAQDVEDQVEMASLILGDKKMISQKPIFTEVVCMISPLTHPKEMVDVLIESAKWRIPLYIEADSQPGATSPVTLAGALVEQNATVLTGIVLAQLVSPGTPCIYSIASGIMDMKTGNYSGAAPETSLLHAATAQVAHFYNLPFQGGTGIDAKIPDAQAGYERALQVLSCALSGVNFIHLSIGMMEQMLLASYEQCLIDNEILGATFHILRGMEVNSETLAVDVIREVGPGGNFLTHEHTFKNFRKVEWFPKLTNREKWSGWEAEGKLSMRERAKWEARKILKEYHPQILPPELALELDKMAEDAQKRVLSRKGK</sequence>
<evidence type="ECO:0000313" key="6">
    <source>
        <dbReference type="Proteomes" id="UP000267654"/>
    </source>
</evidence>
<dbReference type="GO" id="GO:0015948">
    <property type="term" value="P:methanogenesis"/>
    <property type="evidence" value="ECO:0007669"/>
    <property type="project" value="UniProtKB-UniRule"/>
</dbReference>
<proteinExistence type="inferred from homology"/>
<reference evidence="5 6" key="1">
    <citation type="submission" date="2018-06" db="EMBL/GenBank/DDBJ databases">
        <title>Extensive metabolic versatility and redundancy in microbially diverse, dynamic hydrothermal sediments.</title>
        <authorList>
            <person name="Dombrowski N."/>
            <person name="Teske A."/>
            <person name="Baker B.J."/>
        </authorList>
    </citation>
    <scope>NUCLEOTIDE SEQUENCE [LARGE SCALE GENOMIC DNA]</scope>
    <source>
        <strain evidence="5">B19_G9</strain>
    </source>
</reference>
<organism evidence="5 6">
    <name type="scientific">Aerophobetes bacterium</name>
    <dbReference type="NCBI Taxonomy" id="2030807"/>
    <lineage>
        <taxon>Bacteria</taxon>
        <taxon>Candidatus Aerophobota</taxon>
    </lineage>
</organism>
<dbReference type="GO" id="GO:0032259">
    <property type="term" value="P:methylation"/>
    <property type="evidence" value="ECO:0007669"/>
    <property type="project" value="UniProtKB-KW"/>
</dbReference>
<evidence type="ECO:0000313" key="5">
    <source>
        <dbReference type="EMBL" id="RLE13374.1"/>
    </source>
</evidence>
<accession>A0A662DC44</accession>
<protein>
    <recommendedName>
        <fullName evidence="4">Methyltransferase</fullName>
        <ecNumber evidence="4">2.1.1.-</ecNumber>
    </recommendedName>
</protein>
<dbReference type="Pfam" id="PF06253">
    <property type="entry name" value="MTTB"/>
    <property type="match status" value="1"/>
</dbReference>